<accession>A0ABP7Q136</accession>
<evidence type="ECO:0000313" key="2">
    <source>
        <dbReference type="Proteomes" id="UP001501081"/>
    </source>
</evidence>
<dbReference type="RefSeq" id="WP_344768148.1">
    <property type="nucleotide sequence ID" value="NZ_BAABAK010000015.1"/>
</dbReference>
<dbReference type="EMBL" id="BAABAK010000015">
    <property type="protein sequence ID" value="GAA3974567.1"/>
    <property type="molecule type" value="Genomic_DNA"/>
</dbReference>
<dbReference type="Pfam" id="PF14054">
    <property type="entry name" value="DUF4249"/>
    <property type="match status" value="1"/>
</dbReference>
<gene>
    <name evidence="1" type="ORF">GCM10022246_28710</name>
</gene>
<proteinExistence type="predicted"/>
<sequence length="389" mass="43108">MKKFSILGLVLVGVILFCCKKAYKPEVTAVNYNYLVVEGLINTGTDSTFIRLSRTVVLDNKNTLKVETGATVTVESDANQSYNLSDVRVAGTYASAPLNLSVNQKYRVRIKTSKGVTYLSDFVEGRVSPVVDSVSWKATDNGLQLYTNTHDATNKSRYYRWEYNETWQFRAKYFSGFKADGKAIVPRNSTTENIYECWGNSISSSIVLASSSKLVNDVIYLNPLTFITSDSEKIGVKYSILVKQYALTKEAFEFWELLKKNTENLGSIFDALPSQLTGNIHNISNAAEPVIGYISAGTVTQQRIFVPREALPNAWRIKYPYSCSEPDSIYTVNPVTGSRDEDAVFQTKSLLPLEAITNNNGAVIGHTGAGAQCADCTIRGTNKKPGFWQ</sequence>
<evidence type="ECO:0008006" key="3">
    <source>
        <dbReference type="Google" id="ProtNLM"/>
    </source>
</evidence>
<organism evidence="1 2">
    <name type="scientific">Pedobacter ginsengiterrae</name>
    <dbReference type="NCBI Taxonomy" id="871696"/>
    <lineage>
        <taxon>Bacteria</taxon>
        <taxon>Pseudomonadati</taxon>
        <taxon>Bacteroidota</taxon>
        <taxon>Sphingobacteriia</taxon>
        <taxon>Sphingobacteriales</taxon>
        <taxon>Sphingobacteriaceae</taxon>
        <taxon>Pedobacter</taxon>
    </lineage>
</organism>
<reference evidence="2" key="1">
    <citation type="journal article" date="2019" name="Int. J. Syst. Evol. Microbiol.">
        <title>The Global Catalogue of Microorganisms (GCM) 10K type strain sequencing project: providing services to taxonomists for standard genome sequencing and annotation.</title>
        <authorList>
            <consortium name="The Broad Institute Genomics Platform"/>
            <consortium name="The Broad Institute Genome Sequencing Center for Infectious Disease"/>
            <person name="Wu L."/>
            <person name="Ma J."/>
        </authorList>
    </citation>
    <scope>NUCLEOTIDE SEQUENCE [LARGE SCALE GENOMIC DNA]</scope>
    <source>
        <strain evidence="2">JCM 17338</strain>
    </source>
</reference>
<dbReference type="Proteomes" id="UP001501081">
    <property type="component" value="Unassembled WGS sequence"/>
</dbReference>
<evidence type="ECO:0000313" key="1">
    <source>
        <dbReference type="EMBL" id="GAA3974567.1"/>
    </source>
</evidence>
<protein>
    <recommendedName>
        <fullName evidence="3">DUF4249 domain-containing protein</fullName>
    </recommendedName>
</protein>
<keyword evidence="2" id="KW-1185">Reference proteome</keyword>
<name>A0ABP7Q136_9SPHI</name>
<dbReference type="InterPro" id="IPR025345">
    <property type="entry name" value="DUF4249"/>
</dbReference>
<comment type="caution">
    <text evidence="1">The sequence shown here is derived from an EMBL/GenBank/DDBJ whole genome shotgun (WGS) entry which is preliminary data.</text>
</comment>